<keyword evidence="1" id="KW-0812">Transmembrane</keyword>
<reference evidence="2 3" key="1">
    <citation type="submission" date="2019-03" db="EMBL/GenBank/DDBJ databases">
        <title>Genomic Encyclopedia of Type Strains, Phase III (KMG-III): the genomes of soil and plant-associated and newly described type strains.</title>
        <authorList>
            <person name="Whitman W."/>
        </authorList>
    </citation>
    <scope>NUCLEOTIDE SEQUENCE [LARGE SCALE GENOMIC DNA]</scope>
    <source>
        <strain evidence="2 3">VKM Ac-2527</strain>
    </source>
</reference>
<feature type="transmembrane region" description="Helical" evidence="1">
    <location>
        <begin position="227"/>
        <end position="245"/>
    </location>
</feature>
<dbReference type="OrthoDB" id="3328598at2"/>
<feature type="transmembrane region" description="Helical" evidence="1">
    <location>
        <begin position="283"/>
        <end position="306"/>
    </location>
</feature>
<evidence type="ECO:0000256" key="1">
    <source>
        <dbReference type="SAM" id="Phobius"/>
    </source>
</evidence>
<evidence type="ECO:0000313" key="3">
    <source>
        <dbReference type="Proteomes" id="UP000295388"/>
    </source>
</evidence>
<keyword evidence="3" id="KW-1185">Reference proteome</keyword>
<feature type="transmembrane region" description="Helical" evidence="1">
    <location>
        <begin position="422"/>
        <end position="441"/>
    </location>
</feature>
<organism evidence="2 3">
    <name type="scientific">Kribbella caucasensis</name>
    <dbReference type="NCBI Taxonomy" id="2512215"/>
    <lineage>
        <taxon>Bacteria</taxon>
        <taxon>Bacillati</taxon>
        <taxon>Actinomycetota</taxon>
        <taxon>Actinomycetes</taxon>
        <taxon>Propionibacteriales</taxon>
        <taxon>Kribbellaceae</taxon>
        <taxon>Kribbella</taxon>
    </lineage>
</organism>
<accession>A0A4R6JI28</accession>
<protein>
    <recommendedName>
        <fullName evidence="4">4-amino-4-deoxy-L-arabinose transferase-like glycosyltransferase</fullName>
    </recommendedName>
</protein>
<feature type="transmembrane region" description="Helical" evidence="1">
    <location>
        <begin position="132"/>
        <end position="152"/>
    </location>
</feature>
<keyword evidence="1" id="KW-1133">Transmembrane helix</keyword>
<feature type="transmembrane region" description="Helical" evidence="1">
    <location>
        <begin position="12"/>
        <end position="34"/>
    </location>
</feature>
<dbReference type="Proteomes" id="UP000295388">
    <property type="component" value="Unassembled WGS sequence"/>
</dbReference>
<dbReference type="AlphaFoldDB" id="A0A4R6JI28"/>
<evidence type="ECO:0000313" key="2">
    <source>
        <dbReference type="EMBL" id="TDO35764.1"/>
    </source>
</evidence>
<keyword evidence="1" id="KW-0472">Membrane</keyword>
<proteinExistence type="predicted"/>
<feature type="transmembrane region" description="Helical" evidence="1">
    <location>
        <begin position="251"/>
        <end position="271"/>
    </location>
</feature>
<comment type="caution">
    <text evidence="2">The sequence shown here is derived from an EMBL/GenBank/DDBJ whole genome shotgun (WGS) entry which is preliminary data.</text>
</comment>
<feature type="transmembrane region" description="Helical" evidence="1">
    <location>
        <begin position="486"/>
        <end position="505"/>
    </location>
</feature>
<gene>
    <name evidence="2" type="ORF">EV643_12136</name>
</gene>
<dbReference type="RefSeq" id="WP_133804238.1">
    <property type="nucleotide sequence ID" value="NZ_SNWQ01000021.1"/>
</dbReference>
<feature type="transmembrane region" description="Helical" evidence="1">
    <location>
        <begin position="398"/>
        <end position="415"/>
    </location>
</feature>
<dbReference type="EMBL" id="SNWQ01000021">
    <property type="protein sequence ID" value="TDO35764.1"/>
    <property type="molecule type" value="Genomic_DNA"/>
</dbReference>
<name>A0A4R6JI28_9ACTN</name>
<feature type="transmembrane region" description="Helical" evidence="1">
    <location>
        <begin position="46"/>
        <end position="65"/>
    </location>
</feature>
<evidence type="ECO:0008006" key="4">
    <source>
        <dbReference type="Google" id="ProtNLM"/>
    </source>
</evidence>
<feature type="transmembrane region" description="Helical" evidence="1">
    <location>
        <begin position="318"/>
        <end position="348"/>
    </location>
</feature>
<sequence>MRSRARRRGPRTAGPSLTGLAAAFPLIVLAVVLLLRHSTISETGRFLAFIVLGVVLPGFALWRLIGGYHRNLVEDTAAGFAVGAAAQIIVYLASASVGMQAWSWVWIPLVLVVAVVDSDARTRVWRPVEQPLRPLQAWLLTAALSIVLVVTYRNGPARFLPAFADPLRSDPALAFHQALAASAKYDVPISTLWLGGEPMRYHTFSHQFLAATAWITRIDLTVLVHSLIWLPLLLAGCALVFALTARFTEKASWAGSLAVLVVGLGGTWGPLREGDAGQVAAAVWAYLSPPQALGLVIAPAFCLVAVDLLRRQQPRSRWVLPIGLAIVAVGVKATILPLAAGGFLLTFLILTATKRATRTALTAGLLMVAIGFGALLTLLGGQTWGTQFMVNEQLLTDWRMLLSWALACCGVFFLRRPWRDPGAVFLLGFALAGLAGTLMTTQTAPSQVPFLRTAFPVIAALACAGLANLVRLVLDRRVLVRTASTVVATGVAVAVLGATVFPVFAKPQAGGPTEAEAAAARFLRDNSRPGELIATNAHCIAQTEAGCDSRHYWLAALSERPVLLEGWSGSNRATKTAMAAGTAPLEVPFWNRDLLAINDAVFVSPSAPAVERLRRAGVKWLYADRLAGEVSPQLKEFVRIRHATLDATIYEIR</sequence>
<feature type="transmembrane region" description="Helical" evidence="1">
    <location>
        <begin position="360"/>
        <end position="378"/>
    </location>
</feature>
<feature type="transmembrane region" description="Helical" evidence="1">
    <location>
        <begin position="77"/>
        <end position="95"/>
    </location>
</feature>
<feature type="transmembrane region" description="Helical" evidence="1">
    <location>
        <begin position="453"/>
        <end position="474"/>
    </location>
</feature>